<sequence>MKTRDRIVLTARQVFNRDGYGAVTTAALAQACGIAEGNLWYHFKTKRDLLSAIAQQFAENIEQRLRRKPDPGDPLGSYCAMLGDLMQELRDYRFLYRDQPHYGEHVEPIASRVAEWLVRTEDNIEAHFGALVDAGLLTWPKERLRDLAINATIILRYGLEHHAELGQPQGAVRKTLLQQFTLLEGQLEEAARSEIRAQIERIGADLRVAA</sequence>
<organism evidence="4 5">
    <name type="scientific">Erythrobacter mangrovi</name>
    <dbReference type="NCBI Taxonomy" id="2739433"/>
    <lineage>
        <taxon>Bacteria</taxon>
        <taxon>Pseudomonadati</taxon>
        <taxon>Pseudomonadota</taxon>
        <taxon>Alphaproteobacteria</taxon>
        <taxon>Sphingomonadales</taxon>
        <taxon>Erythrobacteraceae</taxon>
        <taxon>Erythrobacter/Porphyrobacter group</taxon>
        <taxon>Erythrobacter</taxon>
    </lineage>
</organism>
<keyword evidence="1 2" id="KW-0238">DNA-binding</keyword>
<dbReference type="PANTHER" id="PTHR30055:SF223">
    <property type="entry name" value="HTH-TYPE TRANSCRIPTIONAL REGULATOR UIDR"/>
    <property type="match status" value="1"/>
</dbReference>
<reference evidence="4 5" key="1">
    <citation type="submission" date="2020-05" db="EMBL/GenBank/DDBJ databases">
        <title>Erythrobacter mangrovi sp. nov., isolated from rhizosphere soil of mangrove plant (Kandelia candel).</title>
        <authorList>
            <person name="Ye Y.H."/>
        </authorList>
    </citation>
    <scope>NUCLEOTIDE SEQUENCE [LARGE SCALE GENOMIC DNA]</scope>
    <source>
        <strain evidence="4 5">EB310</strain>
    </source>
</reference>
<dbReference type="KEGG" id="emv:HQR01_04485"/>
<feature type="domain" description="HTH tetR-type" evidence="3">
    <location>
        <begin position="1"/>
        <end position="61"/>
    </location>
</feature>
<dbReference type="InterPro" id="IPR001647">
    <property type="entry name" value="HTH_TetR"/>
</dbReference>
<evidence type="ECO:0000313" key="5">
    <source>
        <dbReference type="Proteomes" id="UP000504693"/>
    </source>
</evidence>
<feature type="DNA-binding region" description="H-T-H motif" evidence="2">
    <location>
        <begin position="24"/>
        <end position="43"/>
    </location>
</feature>
<evidence type="ECO:0000256" key="2">
    <source>
        <dbReference type="PROSITE-ProRule" id="PRU00335"/>
    </source>
</evidence>
<dbReference type="PROSITE" id="PS51257">
    <property type="entry name" value="PROKAR_LIPOPROTEIN"/>
    <property type="match status" value="1"/>
</dbReference>
<dbReference type="PROSITE" id="PS50977">
    <property type="entry name" value="HTH_TETR_2"/>
    <property type="match status" value="1"/>
</dbReference>
<keyword evidence="5" id="KW-1185">Reference proteome</keyword>
<proteinExistence type="predicted"/>
<dbReference type="InterPro" id="IPR009057">
    <property type="entry name" value="Homeodomain-like_sf"/>
</dbReference>
<dbReference type="PRINTS" id="PR00455">
    <property type="entry name" value="HTHTETR"/>
</dbReference>
<dbReference type="InterPro" id="IPR025722">
    <property type="entry name" value="TetR"/>
</dbReference>
<dbReference type="Pfam" id="PF13972">
    <property type="entry name" value="TetR"/>
    <property type="match status" value="1"/>
</dbReference>
<dbReference type="RefSeq" id="WP_173212926.1">
    <property type="nucleotide sequence ID" value="NZ_CP053921.1"/>
</dbReference>
<protein>
    <submittedName>
        <fullName evidence="4">TetR family transcriptional regulator</fullName>
    </submittedName>
</protein>
<dbReference type="Pfam" id="PF00440">
    <property type="entry name" value="TetR_N"/>
    <property type="match status" value="1"/>
</dbReference>
<dbReference type="EMBL" id="CP053921">
    <property type="protein sequence ID" value="QKG70685.1"/>
    <property type="molecule type" value="Genomic_DNA"/>
</dbReference>
<name>A0A7D4C304_9SPHN</name>
<evidence type="ECO:0000256" key="1">
    <source>
        <dbReference type="ARBA" id="ARBA00023125"/>
    </source>
</evidence>
<dbReference type="InterPro" id="IPR050109">
    <property type="entry name" value="HTH-type_TetR-like_transc_reg"/>
</dbReference>
<dbReference type="GO" id="GO:0000976">
    <property type="term" value="F:transcription cis-regulatory region binding"/>
    <property type="evidence" value="ECO:0007669"/>
    <property type="project" value="TreeGrafter"/>
</dbReference>
<dbReference type="SUPFAM" id="SSF46689">
    <property type="entry name" value="Homeodomain-like"/>
    <property type="match status" value="1"/>
</dbReference>
<dbReference type="GO" id="GO:0003700">
    <property type="term" value="F:DNA-binding transcription factor activity"/>
    <property type="evidence" value="ECO:0007669"/>
    <property type="project" value="TreeGrafter"/>
</dbReference>
<evidence type="ECO:0000259" key="3">
    <source>
        <dbReference type="PROSITE" id="PS50977"/>
    </source>
</evidence>
<dbReference type="PANTHER" id="PTHR30055">
    <property type="entry name" value="HTH-TYPE TRANSCRIPTIONAL REGULATOR RUTR"/>
    <property type="match status" value="1"/>
</dbReference>
<dbReference type="AlphaFoldDB" id="A0A7D4C304"/>
<dbReference type="Proteomes" id="UP000504693">
    <property type="component" value="Chromosome"/>
</dbReference>
<gene>
    <name evidence="4" type="ORF">HQR01_04485</name>
</gene>
<accession>A0A7D4C304</accession>
<dbReference type="Gene3D" id="1.10.357.10">
    <property type="entry name" value="Tetracycline Repressor, domain 2"/>
    <property type="match status" value="1"/>
</dbReference>
<evidence type="ECO:0000313" key="4">
    <source>
        <dbReference type="EMBL" id="QKG70685.1"/>
    </source>
</evidence>